<feature type="non-terminal residue" evidence="1">
    <location>
        <position position="1"/>
    </location>
</feature>
<accession>A0ACA9RKG7</accession>
<sequence>SPCETTEKNQKSQMIIQNVSEKKQKINKGKQPESKATKRYDDRS</sequence>
<dbReference type="EMBL" id="CAJVQC010056883">
    <property type="protein sequence ID" value="CAG8796966.1"/>
    <property type="molecule type" value="Genomic_DNA"/>
</dbReference>
<protein>
    <submittedName>
        <fullName evidence="1">1168_t:CDS:1</fullName>
    </submittedName>
</protein>
<evidence type="ECO:0000313" key="2">
    <source>
        <dbReference type="Proteomes" id="UP000789920"/>
    </source>
</evidence>
<name>A0ACA9RKG7_9GLOM</name>
<keyword evidence="2" id="KW-1185">Reference proteome</keyword>
<evidence type="ECO:0000313" key="1">
    <source>
        <dbReference type="EMBL" id="CAG8796966.1"/>
    </source>
</evidence>
<feature type="non-terminal residue" evidence="1">
    <location>
        <position position="44"/>
    </location>
</feature>
<reference evidence="1" key="1">
    <citation type="submission" date="2021-06" db="EMBL/GenBank/DDBJ databases">
        <authorList>
            <person name="Kallberg Y."/>
            <person name="Tangrot J."/>
            <person name="Rosling A."/>
        </authorList>
    </citation>
    <scope>NUCLEOTIDE SEQUENCE</scope>
    <source>
        <strain evidence="1">MA461A</strain>
    </source>
</reference>
<comment type="caution">
    <text evidence="1">The sequence shown here is derived from an EMBL/GenBank/DDBJ whole genome shotgun (WGS) entry which is preliminary data.</text>
</comment>
<proteinExistence type="predicted"/>
<dbReference type="Proteomes" id="UP000789920">
    <property type="component" value="Unassembled WGS sequence"/>
</dbReference>
<organism evidence="1 2">
    <name type="scientific">Racocetra persica</name>
    <dbReference type="NCBI Taxonomy" id="160502"/>
    <lineage>
        <taxon>Eukaryota</taxon>
        <taxon>Fungi</taxon>
        <taxon>Fungi incertae sedis</taxon>
        <taxon>Mucoromycota</taxon>
        <taxon>Glomeromycotina</taxon>
        <taxon>Glomeromycetes</taxon>
        <taxon>Diversisporales</taxon>
        <taxon>Gigasporaceae</taxon>
        <taxon>Racocetra</taxon>
    </lineage>
</organism>
<gene>
    <name evidence="1" type="ORF">RPERSI_LOCUS20259</name>
</gene>